<dbReference type="GO" id="GO:0009234">
    <property type="term" value="P:menaquinone biosynthetic process"/>
    <property type="evidence" value="ECO:0007669"/>
    <property type="project" value="UniProtKB-UniRule"/>
</dbReference>
<dbReference type="STRING" id="525897.Dbac_3009"/>
<evidence type="ECO:0000313" key="4">
    <source>
        <dbReference type="EMBL" id="ACU91084.1"/>
    </source>
</evidence>
<dbReference type="PANTHER" id="PTHR46832">
    <property type="entry name" value="5'-METHYLTHIOADENOSINE/S-ADENOSYLHOMOCYSTEINE NUCLEOSIDASE"/>
    <property type="match status" value="1"/>
</dbReference>
<accession>C7LV80</accession>
<reference evidence="4 5" key="1">
    <citation type="journal article" date="2009" name="Stand. Genomic Sci.">
        <title>Complete genome sequence of Desulfomicrobium baculatum type strain (X).</title>
        <authorList>
            <person name="Copeland A."/>
            <person name="Spring S."/>
            <person name="Goker M."/>
            <person name="Schneider S."/>
            <person name="Lapidus A."/>
            <person name="Del Rio T.G."/>
            <person name="Tice H."/>
            <person name="Cheng J.F."/>
            <person name="Chen F."/>
            <person name="Nolan M."/>
            <person name="Bruce D."/>
            <person name="Goodwin L."/>
            <person name="Pitluck S."/>
            <person name="Ivanova N."/>
            <person name="Mavrommatis K."/>
            <person name="Ovchinnikova G."/>
            <person name="Pati A."/>
            <person name="Chen A."/>
            <person name="Palaniappan K."/>
            <person name="Land M."/>
            <person name="Hauser L."/>
            <person name="Chang Y.J."/>
            <person name="Jeffries C.C."/>
            <person name="Meincke L."/>
            <person name="Sims D."/>
            <person name="Brettin T."/>
            <person name="Detter J.C."/>
            <person name="Han C."/>
            <person name="Chain P."/>
            <person name="Bristow J."/>
            <person name="Eisen J.A."/>
            <person name="Markowitz V."/>
            <person name="Hugenholtz P."/>
            <person name="Kyrpides N.C."/>
            <person name="Klenk H.P."/>
            <person name="Lucas S."/>
        </authorList>
    </citation>
    <scope>NUCLEOTIDE SEQUENCE [LARGE SCALE GENOMIC DNA]</scope>
    <source>
        <strain evidence="5">DSM 4028 / VKM B-1378 / X</strain>
    </source>
</reference>
<dbReference type="InterPro" id="IPR000845">
    <property type="entry name" value="Nucleoside_phosphorylase_d"/>
</dbReference>
<dbReference type="Proteomes" id="UP000002216">
    <property type="component" value="Chromosome"/>
</dbReference>
<dbReference type="InterPro" id="IPR019963">
    <property type="entry name" value="FL_hydrolase_MqnB"/>
</dbReference>
<dbReference type="GO" id="GO:0008930">
    <property type="term" value="F:methylthioadenosine nucleosidase activity"/>
    <property type="evidence" value="ECO:0007669"/>
    <property type="project" value="TreeGrafter"/>
</dbReference>
<dbReference type="RefSeq" id="WP_015775173.1">
    <property type="nucleotide sequence ID" value="NC_013173.1"/>
</dbReference>
<evidence type="ECO:0000256" key="2">
    <source>
        <dbReference type="NCBIfam" id="TIGR03664"/>
    </source>
</evidence>
<sequence length="232" mass="25059">MILLACATRHECLSAVNQPAASSPTPRFEPMRIRGRDFLPCLVGIGPVAAAMSVGAVLERHPDVTGILNLGICGSFDIARTPLGSTCVASAEIWPEYGVRHFTAAEEEVFGHQMFADLNLDPVNRLDLDPLAQAAAMGMTLHHTWFTGPSLTVAGVSGDPKRAEQLRERHDGLTENMEGFSLALAAKRKGIPFLEIRTVSNPVGARDKRLWNFRLAVNALQNILPVLTGDSP</sequence>
<dbReference type="GO" id="GO:0005829">
    <property type="term" value="C:cytosol"/>
    <property type="evidence" value="ECO:0007669"/>
    <property type="project" value="TreeGrafter"/>
</dbReference>
<comment type="function">
    <text evidence="1">Catalyzes the hydrolysis of futalosine (FL) to dehypoxanthine futalosine (DHFL) and hypoxanthine, a step in the biosynthesis of menaquinone (MK, vitamin K2).</text>
</comment>
<organism evidence="4 5">
    <name type="scientific">Desulfomicrobium baculatum (strain DSM 4028 / VKM B-1378 / X)</name>
    <name type="common">Desulfovibrio baculatus</name>
    <dbReference type="NCBI Taxonomy" id="525897"/>
    <lineage>
        <taxon>Bacteria</taxon>
        <taxon>Pseudomonadati</taxon>
        <taxon>Thermodesulfobacteriota</taxon>
        <taxon>Desulfovibrionia</taxon>
        <taxon>Desulfovibrionales</taxon>
        <taxon>Desulfomicrobiaceae</taxon>
        <taxon>Desulfomicrobium</taxon>
    </lineage>
</organism>
<keyword evidence="5" id="KW-1185">Reference proteome</keyword>
<keyword evidence="1" id="KW-0378">Hydrolase</keyword>
<dbReference type="HAMAP" id="MF_00991">
    <property type="entry name" value="MqnB"/>
    <property type="match status" value="1"/>
</dbReference>
<name>C7LV80_DESBD</name>
<dbReference type="AlphaFoldDB" id="C7LV80"/>
<evidence type="ECO:0000313" key="5">
    <source>
        <dbReference type="Proteomes" id="UP000002216"/>
    </source>
</evidence>
<dbReference type="InterPro" id="IPR035994">
    <property type="entry name" value="Nucleoside_phosphorylase_sf"/>
</dbReference>
<feature type="domain" description="Nucleoside phosphorylase" evidence="3">
    <location>
        <begin position="41"/>
        <end position="223"/>
    </location>
</feature>
<evidence type="ECO:0000259" key="3">
    <source>
        <dbReference type="Pfam" id="PF01048"/>
    </source>
</evidence>
<evidence type="ECO:0000256" key="1">
    <source>
        <dbReference type="HAMAP-Rule" id="MF_00991"/>
    </source>
</evidence>
<protein>
    <recommendedName>
        <fullName evidence="1 2">Futalosine hydrolase</fullName>
        <shortName evidence="1">FL hydrolase</shortName>
        <ecNumber evidence="1 2">3.2.2.26</ecNumber>
    </recommendedName>
    <alternativeName>
        <fullName evidence="1">Futalosine nucleosidase</fullName>
    </alternativeName>
    <alternativeName>
        <fullName evidence="1">Menaquinone biosynthetic enzyme MqnB</fullName>
    </alternativeName>
</protein>
<dbReference type="Pfam" id="PF01048">
    <property type="entry name" value="PNP_UDP_1"/>
    <property type="match status" value="1"/>
</dbReference>
<comment type="catalytic activity">
    <reaction evidence="1">
        <text>futalosine + H2O = dehypoxanthine futalosine + hypoxanthine</text>
        <dbReference type="Rhea" id="RHEA:25904"/>
        <dbReference type="ChEBI" id="CHEBI:15377"/>
        <dbReference type="ChEBI" id="CHEBI:17368"/>
        <dbReference type="ChEBI" id="CHEBI:58863"/>
        <dbReference type="ChEBI" id="CHEBI:58864"/>
        <dbReference type="EC" id="3.2.2.26"/>
    </reaction>
</comment>
<dbReference type="PANTHER" id="PTHR46832:SF2">
    <property type="entry name" value="FUTALOSINE HYDROLASE"/>
    <property type="match status" value="1"/>
</dbReference>
<dbReference type="GO" id="GO:0009116">
    <property type="term" value="P:nucleoside metabolic process"/>
    <property type="evidence" value="ECO:0007669"/>
    <property type="project" value="InterPro"/>
</dbReference>
<keyword evidence="1" id="KW-0474">Menaquinone biosynthesis</keyword>
<comment type="similarity">
    <text evidence="1">Belongs to the PNP/UDP phosphorylase family. Futalosine hydrolase subfamily.</text>
</comment>
<dbReference type="GO" id="GO:0019284">
    <property type="term" value="P:L-methionine salvage from S-adenosylmethionine"/>
    <property type="evidence" value="ECO:0007669"/>
    <property type="project" value="TreeGrafter"/>
</dbReference>
<dbReference type="UniPathway" id="UPA00079"/>
<proteinExistence type="inferred from homology"/>
<dbReference type="NCBIfam" id="TIGR03664">
    <property type="entry name" value="fut_nucase"/>
    <property type="match status" value="1"/>
</dbReference>
<dbReference type="EMBL" id="CP001629">
    <property type="protein sequence ID" value="ACU91084.1"/>
    <property type="molecule type" value="Genomic_DNA"/>
</dbReference>
<dbReference type="KEGG" id="dba:Dbac_3009"/>
<gene>
    <name evidence="1" type="primary">mqnB</name>
    <name evidence="4" type="ordered locus">Dbac_3009</name>
</gene>
<dbReference type="Gene3D" id="3.40.50.1580">
    <property type="entry name" value="Nucleoside phosphorylase domain"/>
    <property type="match status" value="1"/>
</dbReference>
<comment type="pathway">
    <text evidence="1">Quinol/quinone metabolism; menaquinone biosynthesis.</text>
</comment>
<dbReference type="eggNOG" id="COG0775">
    <property type="taxonomic scope" value="Bacteria"/>
</dbReference>
<dbReference type="GO" id="GO:0008782">
    <property type="term" value="F:adenosylhomocysteine nucleosidase activity"/>
    <property type="evidence" value="ECO:0007669"/>
    <property type="project" value="TreeGrafter"/>
</dbReference>
<dbReference type="OrthoDB" id="9788270at2"/>
<dbReference type="HOGENOM" id="CLU_031248_3_1_7"/>
<dbReference type="SUPFAM" id="SSF53167">
    <property type="entry name" value="Purine and uridine phosphorylases"/>
    <property type="match status" value="1"/>
</dbReference>
<dbReference type="EC" id="3.2.2.26" evidence="1 2"/>
<dbReference type="CDD" id="cd17766">
    <property type="entry name" value="futalosine_nucleosidase_MqnB"/>
    <property type="match status" value="1"/>
</dbReference>